<evidence type="ECO:0000256" key="8">
    <source>
        <dbReference type="ARBA" id="ARBA00038130"/>
    </source>
</evidence>
<evidence type="ECO:0008006" key="11">
    <source>
        <dbReference type="Google" id="ProtNLM"/>
    </source>
</evidence>
<evidence type="ECO:0000256" key="5">
    <source>
        <dbReference type="ARBA" id="ARBA00022803"/>
    </source>
</evidence>
<dbReference type="SMART" id="SM00320">
    <property type="entry name" value="WD40"/>
    <property type="match status" value="4"/>
</dbReference>
<dbReference type="Pfam" id="PF00400">
    <property type="entry name" value="WD40"/>
    <property type="match status" value="2"/>
</dbReference>
<dbReference type="AlphaFoldDB" id="A0AA40FQD7"/>
<protein>
    <recommendedName>
        <fullName evidence="11">Intraflagellar transport protein 172</fullName>
    </recommendedName>
</protein>
<evidence type="ECO:0000256" key="7">
    <source>
        <dbReference type="ARBA" id="ARBA00023273"/>
    </source>
</evidence>
<dbReference type="InterPro" id="IPR015943">
    <property type="entry name" value="WD40/YVTN_repeat-like_dom_sf"/>
</dbReference>
<gene>
    <name evidence="9" type="ORF">K0M31_008149</name>
</gene>
<dbReference type="PANTHER" id="PTHR15722">
    <property type="entry name" value="IFT140/172-RELATED"/>
    <property type="match status" value="1"/>
</dbReference>
<dbReference type="SUPFAM" id="SSF50969">
    <property type="entry name" value="YVTN repeat-like/Quinoprotein amine dehydrogenase"/>
    <property type="match status" value="1"/>
</dbReference>
<evidence type="ECO:0000256" key="3">
    <source>
        <dbReference type="ARBA" id="ARBA00022574"/>
    </source>
</evidence>
<evidence type="ECO:0000313" key="9">
    <source>
        <dbReference type="EMBL" id="KAK1123441.1"/>
    </source>
</evidence>
<comment type="subcellular location">
    <subcellularLocation>
        <location evidence="1">Cell projection</location>
        <location evidence="1">Cilium</location>
    </subcellularLocation>
</comment>
<comment type="similarity">
    <text evidence="8">Belongs to the IFT172 family.</text>
</comment>
<keyword evidence="10" id="KW-1185">Reference proteome</keyword>
<keyword evidence="3" id="KW-0853">WD repeat</keyword>
<dbReference type="GO" id="GO:0005930">
    <property type="term" value="C:axoneme"/>
    <property type="evidence" value="ECO:0007669"/>
    <property type="project" value="TreeGrafter"/>
</dbReference>
<evidence type="ECO:0000256" key="2">
    <source>
        <dbReference type="ARBA" id="ARBA00022473"/>
    </source>
</evidence>
<dbReference type="Gene3D" id="2.130.10.10">
    <property type="entry name" value="YVTN repeat-like/Quinoprotein amine dehydrogenase"/>
    <property type="match status" value="2"/>
</dbReference>
<dbReference type="InterPro" id="IPR011044">
    <property type="entry name" value="Quino_amine_DH_bsu"/>
</dbReference>
<reference evidence="9" key="1">
    <citation type="submission" date="2021-10" db="EMBL/GenBank/DDBJ databases">
        <title>Melipona bicolor Genome sequencing and assembly.</title>
        <authorList>
            <person name="Araujo N.S."/>
            <person name="Arias M.C."/>
        </authorList>
    </citation>
    <scope>NUCLEOTIDE SEQUENCE</scope>
    <source>
        <strain evidence="9">USP_2M_L1-L4_2017</strain>
        <tissue evidence="9">Whole body</tissue>
    </source>
</reference>
<sequence length="686" mass="76473">MLLKYLGNVMPPYDYENRVVGIVWSPNNLKLAVASSDRSIYLFDENCVKRDRFSTKPIDSKFGKKSYVIKDIAFSPDSTKIAVGQTDCIIYVYKIGEQWGEKKVICNKFRQSSAVTCLIWLTEGPIIVGLMDGKVRAALVKSQKAQTLYTADSMTVALAPNVRGTGFLSSHADGSIIKYHLTEDGNHEPSGRICTHAVPAYALAWTQSHVMAAGCDRRVSFYDSRGKLVKSFDYSRENEKEIATACCSPSGQSVAIGSWDKIRILDWSPRRSVWEEANSRALSNFYTVTAISWRRDGSRFVPVHRNDPLLALFHPVVFLWCRLLVGSLCGAVEQFETVLKRTVIRGSHEVAYVGPSQVVIRPLNEGNRPVIVRSQTGFEIEDVKVLGRTDNNVVARTANTLLLADIELNLISEIPWDDKSNSEKFFFEYPRVCLIFCSGELTIVEYGNNEALGSVRTEAVNPHVVSVRINERQAPGAPDIKRLAYLLDPRTVRIMDLITDLTIAMISHDVRVDWLELSETGHRLLSRDKRARLWLSDELGGRTLLLTGVSFASWVLGSDVVVAQTGQTLAVWYNVDAPEVATLIPVRGDAVDIVREDGRTSVTVEELGAKVAYLLDEPLIEFGTALHDNDFGRALLFLEDLADRPQAEAMWENVARNAMASRQLLVAARCYAALGDVACSRFYICF</sequence>
<dbReference type="Proteomes" id="UP001177670">
    <property type="component" value="Unassembled WGS sequence"/>
</dbReference>
<dbReference type="InterPro" id="IPR036322">
    <property type="entry name" value="WD40_repeat_dom_sf"/>
</dbReference>
<keyword evidence="6" id="KW-0969">Cilium</keyword>
<dbReference type="SUPFAM" id="SSF50978">
    <property type="entry name" value="WD40 repeat-like"/>
    <property type="match status" value="1"/>
</dbReference>
<keyword evidence="5" id="KW-0802">TPR repeat</keyword>
<name>A0AA40FQD7_9HYME</name>
<keyword evidence="7" id="KW-0966">Cell projection</keyword>
<dbReference type="InterPro" id="IPR001680">
    <property type="entry name" value="WD40_rpt"/>
</dbReference>
<accession>A0AA40FQD7</accession>
<dbReference type="GO" id="GO:0030992">
    <property type="term" value="C:intraciliary transport particle B"/>
    <property type="evidence" value="ECO:0007669"/>
    <property type="project" value="TreeGrafter"/>
</dbReference>
<evidence type="ECO:0000256" key="6">
    <source>
        <dbReference type="ARBA" id="ARBA00023069"/>
    </source>
</evidence>
<proteinExistence type="inferred from homology"/>
<dbReference type="PANTHER" id="PTHR15722:SF2">
    <property type="entry name" value="INTRAFLAGELLAR TRANSPORT PROTEIN 172 HOMOLOG"/>
    <property type="match status" value="1"/>
</dbReference>
<dbReference type="GO" id="GO:0036064">
    <property type="term" value="C:ciliary basal body"/>
    <property type="evidence" value="ECO:0007669"/>
    <property type="project" value="TreeGrafter"/>
</dbReference>
<keyword evidence="2" id="KW-0217">Developmental protein</keyword>
<organism evidence="9 10">
    <name type="scientific">Melipona bicolor</name>
    <dbReference type="NCBI Taxonomy" id="60889"/>
    <lineage>
        <taxon>Eukaryota</taxon>
        <taxon>Metazoa</taxon>
        <taxon>Ecdysozoa</taxon>
        <taxon>Arthropoda</taxon>
        <taxon>Hexapoda</taxon>
        <taxon>Insecta</taxon>
        <taxon>Pterygota</taxon>
        <taxon>Neoptera</taxon>
        <taxon>Endopterygota</taxon>
        <taxon>Hymenoptera</taxon>
        <taxon>Apocrita</taxon>
        <taxon>Aculeata</taxon>
        <taxon>Apoidea</taxon>
        <taxon>Anthophila</taxon>
        <taxon>Apidae</taxon>
        <taxon>Melipona</taxon>
    </lineage>
</organism>
<evidence type="ECO:0000256" key="4">
    <source>
        <dbReference type="ARBA" id="ARBA00022737"/>
    </source>
</evidence>
<evidence type="ECO:0000256" key="1">
    <source>
        <dbReference type="ARBA" id="ARBA00004138"/>
    </source>
</evidence>
<keyword evidence="4" id="KW-0677">Repeat</keyword>
<dbReference type="EMBL" id="JAHYIQ010000020">
    <property type="protein sequence ID" value="KAK1123441.1"/>
    <property type="molecule type" value="Genomic_DNA"/>
</dbReference>
<comment type="caution">
    <text evidence="9">The sequence shown here is derived from an EMBL/GenBank/DDBJ whole genome shotgun (WGS) entry which is preliminary data.</text>
</comment>
<dbReference type="GO" id="GO:0042073">
    <property type="term" value="P:intraciliary transport"/>
    <property type="evidence" value="ECO:0007669"/>
    <property type="project" value="TreeGrafter"/>
</dbReference>
<evidence type="ECO:0000313" key="10">
    <source>
        <dbReference type="Proteomes" id="UP001177670"/>
    </source>
</evidence>